<accession>A0ABW5P9Y9</accession>
<comment type="caution">
    <text evidence="1">The sequence shown here is derived from an EMBL/GenBank/DDBJ whole genome shotgun (WGS) entry which is preliminary data.</text>
</comment>
<dbReference type="EMBL" id="JBHUME010000002">
    <property type="protein sequence ID" value="MFD2611285.1"/>
    <property type="molecule type" value="Genomic_DNA"/>
</dbReference>
<name>A0ABW5P9Y9_9BACL</name>
<gene>
    <name evidence="1" type="ORF">ACFSUF_02485</name>
</gene>
<evidence type="ECO:0000313" key="2">
    <source>
        <dbReference type="Proteomes" id="UP001597541"/>
    </source>
</evidence>
<organism evidence="1 2">
    <name type="scientific">Paenibacillus gansuensis</name>
    <dbReference type="NCBI Taxonomy" id="306542"/>
    <lineage>
        <taxon>Bacteria</taxon>
        <taxon>Bacillati</taxon>
        <taxon>Bacillota</taxon>
        <taxon>Bacilli</taxon>
        <taxon>Bacillales</taxon>
        <taxon>Paenibacillaceae</taxon>
        <taxon>Paenibacillus</taxon>
    </lineage>
</organism>
<dbReference type="PROSITE" id="PS52050">
    <property type="entry name" value="WYL"/>
    <property type="match status" value="1"/>
</dbReference>
<protein>
    <submittedName>
        <fullName evidence="1">WYL domain-containing protein</fullName>
    </submittedName>
</protein>
<keyword evidence="2" id="KW-1185">Reference proteome</keyword>
<reference evidence="2" key="1">
    <citation type="journal article" date="2019" name="Int. J. Syst. Evol. Microbiol.">
        <title>The Global Catalogue of Microorganisms (GCM) 10K type strain sequencing project: providing services to taxonomists for standard genome sequencing and annotation.</title>
        <authorList>
            <consortium name="The Broad Institute Genomics Platform"/>
            <consortium name="The Broad Institute Genome Sequencing Center for Infectious Disease"/>
            <person name="Wu L."/>
            <person name="Ma J."/>
        </authorList>
    </citation>
    <scope>NUCLEOTIDE SEQUENCE [LARGE SCALE GENOMIC DNA]</scope>
    <source>
        <strain evidence="2">KCTC 3950</strain>
    </source>
</reference>
<sequence>MNPFEKIFNYQIVSRLEDAGTFMVTAHERAWLRTMLEHTAATDAFSEGTLAKLQLLLDADQPLDFQSHIIEKARSREKHVYHPLLRPLRRFIMSRSSIRVSYSTKNSTLRPHQPGLPYKLEYSMVKREWYLLWYHLGSRQLMSTRLENIVSVEAGVIEPERAERVLEAINQMLESRKIEAVIRVVPAYNQELSRILYAFSCFEKDVRYDAEQDTYDIRVCLLEGEQDYLLSKIRFLGKRVRVLEGEYLQRRMLESAGRVLGRYG</sequence>
<dbReference type="RefSeq" id="WP_377599765.1">
    <property type="nucleotide sequence ID" value="NZ_JBHUME010000002.1"/>
</dbReference>
<proteinExistence type="predicted"/>
<evidence type="ECO:0000313" key="1">
    <source>
        <dbReference type="EMBL" id="MFD2611285.1"/>
    </source>
</evidence>
<dbReference type="Proteomes" id="UP001597541">
    <property type="component" value="Unassembled WGS sequence"/>
</dbReference>